<gene>
    <name evidence="1" type="ORF">DSO57_1036319</name>
</gene>
<protein>
    <submittedName>
        <fullName evidence="1">Uncharacterized protein</fullName>
    </submittedName>
</protein>
<dbReference type="Proteomes" id="UP001165960">
    <property type="component" value="Unassembled WGS sequence"/>
</dbReference>
<reference evidence="1" key="1">
    <citation type="submission" date="2022-04" db="EMBL/GenBank/DDBJ databases">
        <title>Genome of the entomopathogenic fungus Entomophthora muscae.</title>
        <authorList>
            <person name="Elya C."/>
            <person name="Lovett B.R."/>
            <person name="Lee E."/>
            <person name="Macias A.M."/>
            <person name="Hajek A.E."/>
            <person name="De Bivort B.L."/>
            <person name="Kasson M.T."/>
            <person name="De Fine Licht H.H."/>
            <person name="Stajich J.E."/>
        </authorList>
    </citation>
    <scope>NUCLEOTIDE SEQUENCE</scope>
    <source>
        <strain evidence="1">Berkeley</strain>
    </source>
</reference>
<evidence type="ECO:0000313" key="2">
    <source>
        <dbReference type="Proteomes" id="UP001165960"/>
    </source>
</evidence>
<accession>A0ACC2RE17</accession>
<name>A0ACC2RE17_9FUNG</name>
<dbReference type="EMBL" id="QTSX02007445">
    <property type="protein sequence ID" value="KAJ9048314.1"/>
    <property type="molecule type" value="Genomic_DNA"/>
</dbReference>
<comment type="caution">
    <text evidence="1">The sequence shown here is derived from an EMBL/GenBank/DDBJ whole genome shotgun (WGS) entry which is preliminary data.</text>
</comment>
<proteinExistence type="predicted"/>
<keyword evidence="2" id="KW-1185">Reference proteome</keyword>
<sequence>MYQDAPLHILAGRFSRLVSDPTPVLAEFALYWIPVQPVLVGLAFLFQMLSYNLVALVGMVVSGWKDRLSRGDQQGHQVYWHPRLIGWAAHV</sequence>
<evidence type="ECO:0000313" key="1">
    <source>
        <dbReference type="EMBL" id="KAJ9048314.1"/>
    </source>
</evidence>
<organism evidence="1 2">
    <name type="scientific">Entomophthora muscae</name>
    <dbReference type="NCBI Taxonomy" id="34485"/>
    <lineage>
        <taxon>Eukaryota</taxon>
        <taxon>Fungi</taxon>
        <taxon>Fungi incertae sedis</taxon>
        <taxon>Zoopagomycota</taxon>
        <taxon>Entomophthoromycotina</taxon>
        <taxon>Entomophthoromycetes</taxon>
        <taxon>Entomophthorales</taxon>
        <taxon>Entomophthoraceae</taxon>
        <taxon>Entomophthora</taxon>
    </lineage>
</organism>